<dbReference type="RefSeq" id="WP_136446608.1">
    <property type="nucleotide sequence ID" value="NZ_SSXH01000018.1"/>
</dbReference>
<dbReference type="Proteomes" id="UP000305282">
    <property type="component" value="Unassembled WGS sequence"/>
</dbReference>
<dbReference type="EMBL" id="SSXH01000018">
    <property type="protein sequence ID" value="THJ76068.1"/>
    <property type="molecule type" value="Genomic_DNA"/>
</dbReference>
<feature type="region of interest" description="Disordered" evidence="1">
    <location>
        <begin position="259"/>
        <end position="338"/>
    </location>
</feature>
<feature type="transmembrane region" description="Helical" evidence="2">
    <location>
        <begin position="152"/>
        <end position="173"/>
    </location>
</feature>
<organism evidence="3 4">
    <name type="scientific">Candidatus Frankia alpina</name>
    <dbReference type="NCBI Taxonomy" id="2699483"/>
    <lineage>
        <taxon>Bacteria</taxon>
        <taxon>Bacillati</taxon>
        <taxon>Actinomycetota</taxon>
        <taxon>Actinomycetes</taxon>
        <taxon>Frankiales</taxon>
        <taxon>Frankiaceae</taxon>
        <taxon>Frankia</taxon>
    </lineage>
</organism>
<evidence type="ECO:0000256" key="2">
    <source>
        <dbReference type="SAM" id="Phobius"/>
    </source>
</evidence>
<feature type="compositionally biased region" description="Acidic residues" evidence="1">
    <location>
        <begin position="305"/>
        <end position="316"/>
    </location>
</feature>
<dbReference type="AlphaFoldDB" id="A0A4S5EU70"/>
<protein>
    <recommendedName>
        <fullName evidence="5">DUF2637 domain-containing protein</fullName>
    </recommendedName>
</protein>
<evidence type="ECO:0008006" key="5">
    <source>
        <dbReference type="Google" id="ProtNLM"/>
    </source>
</evidence>
<feature type="transmembrane region" description="Helical" evidence="2">
    <location>
        <begin position="96"/>
        <end position="116"/>
    </location>
</feature>
<feature type="transmembrane region" description="Helical" evidence="2">
    <location>
        <begin position="65"/>
        <end position="84"/>
    </location>
</feature>
<keyword evidence="2" id="KW-1133">Transmembrane helix</keyword>
<sequence>MSWAEERRQNRLTDADIRRADADADVDRGIKLTQAAEQAGVRRRARQMKALRGAAGWLGGHATELLIYPLALVCAGMAVPAMAHYGHDLYGDATGYALPIVTELGMWAFAMAVLFARRDDPDRPTPMLNVGIAASAAVGGGLNFAHGLGHGVSHGLAMAIVSVFGVGAHQLAVARAPRSRAERAEARIARQAARWVARTRRIAARTAVVDLAPDGSARLVHRPGLYVPVRRHLDPTTVPGLPVDQADPTDDWDAALADLDVDGGPVEPGLRLDPPTEDPTESGHPTTEADQQVWPGGSGRVAVLDPDESDPESGDDDPGRPGPARPIDPQARRKLPADEALDAARRLARRTGKRLTAAQLTKALQVGSDTARKLRDQVNAEVFGGGVA</sequence>
<evidence type="ECO:0000256" key="1">
    <source>
        <dbReference type="SAM" id="MobiDB-lite"/>
    </source>
</evidence>
<gene>
    <name evidence="3" type="ORF">E7Y31_01775</name>
</gene>
<feature type="transmembrane region" description="Helical" evidence="2">
    <location>
        <begin position="128"/>
        <end position="146"/>
    </location>
</feature>
<dbReference type="OrthoDB" id="3214913at2"/>
<comment type="caution">
    <text evidence="3">The sequence shown here is derived from an EMBL/GenBank/DDBJ whole genome shotgun (WGS) entry which is preliminary data.</text>
</comment>
<evidence type="ECO:0000313" key="4">
    <source>
        <dbReference type="Proteomes" id="UP000305282"/>
    </source>
</evidence>
<keyword evidence="2" id="KW-0812">Transmembrane</keyword>
<evidence type="ECO:0000313" key="3">
    <source>
        <dbReference type="EMBL" id="THJ76068.1"/>
    </source>
</evidence>
<name>A0A4S5EU70_9ACTN</name>
<accession>A0A4S5EU70</accession>
<keyword evidence="2" id="KW-0472">Membrane</keyword>
<proteinExistence type="predicted"/>
<keyword evidence="4" id="KW-1185">Reference proteome</keyword>
<reference evidence="3 4" key="1">
    <citation type="submission" date="2019-04" db="EMBL/GenBank/DDBJ databases">
        <title>Draft genome sequences for three unisolated Alnus-infective Frankia Sp+ strains, AgTrS, AiOr and AvVan, the first sequenced Frankia strains able to sporulate in-planta.</title>
        <authorList>
            <person name="Bethencourt L."/>
            <person name="Vautrin F."/>
            <person name="Taib N."/>
            <person name="Dubost A."/>
            <person name="Castro-Garcia L."/>
            <person name="Imbaud O."/>
            <person name="Abrouk D."/>
            <person name="Fournier P."/>
            <person name="Briolay J."/>
            <person name="Nguyen A."/>
            <person name="Normand P."/>
            <person name="Fernandez M.P."/>
            <person name="Brochier-Armanet C."/>
            <person name="Herrera-Belaroussi A."/>
        </authorList>
    </citation>
    <scope>NUCLEOTIDE SEQUENCE [LARGE SCALE GENOMIC DNA]</scope>
    <source>
        <strain evidence="3 4">AvVan</strain>
    </source>
</reference>